<reference evidence="3" key="1">
    <citation type="submission" date="2020-02" db="EMBL/GenBank/DDBJ databases">
        <authorList>
            <person name="Meier V. D."/>
        </authorList>
    </citation>
    <scope>NUCLEOTIDE SEQUENCE</scope>
    <source>
        <strain evidence="3">AVDCRST_MAG03</strain>
    </source>
</reference>
<evidence type="ECO:0000313" key="3">
    <source>
        <dbReference type="EMBL" id="CAA9414164.1"/>
    </source>
</evidence>
<evidence type="ECO:0000256" key="1">
    <source>
        <dbReference type="SAM" id="Phobius"/>
    </source>
</evidence>
<feature type="signal peptide" evidence="2">
    <location>
        <begin position="1"/>
        <end position="33"/>
    </location>
</feature>
<dbReference type="SUPFAM" id="SSF50242">
    <property type="entry name" value="TIMP-like"/>
    <property type="match status" value="1"/>
</dbReference>
<organism evidence="3">
    <name type="scientific">uncultured Rubrobacteraceae bacterium</name>
    <dbReference type="NCBI Taxonomy" id="349277"/>
    <lineage>
        <taxon>Bacteria</taxon>
        <taxon>Bacillati</taxon>
        <taxon>Actinomycetota</taxon>
        <taxon>Rubrobacteria</taxon>
        <taxon>Rubrobacterales</taxon>
        <taxon>Rubrobacteraceae</taxon>
        <taxon>environmental samples</taxon>
    </lineage>
</organism>
<evidence type="ECO:0000256" key="2">
    <source>
        <dbReference type="SAM" id="SignalP"/>
    </source>
</evidence>
<sequence length="193" mass="19760">MNQMSRRMRAGSVSLALLMGLSLLAVGARPALACSCGDVPLENDIKDADAVFSGEVQSIDEDASVGSGIMAATGRITFAVEDSWKGVTAETVDVYGQGDGVNCFNTFEEGEAYLVYASRAKEADAPLKNVACGETKPLAGAEPDLRLLGAPAGELPETGGPAPLAVGSALLAMIGLSACAVRAVGVLNKRTRL</sequence>
<dbReference type="AlphaFoldDB" id="A0A6J4PGV1"/>
<dbReference type="Gene3D" id="2.40.50.120">
    <property type="match status" value="1"/>
</dbReference>
<keyword evidence="1" id="KW-0812">Transmembrane</keyword>
<feature type="transmembrane region" description="Helical" evidence="1">
    <location>
        <begin position="164"/>
        <end position="187"/>
    </location>
</feature>
<keyword evidence="1" id="KW-0472">Membrane</keyword>
<keyword evidence="1" id="KW-1133">Transmembrane helix</keyword>
<keyword evidence="2" id="KW-0732">Signal</keyword>
<feature type="chain" id="PRO_5026925039" description="CbiN domain protein" evidence="2">
    <location>
        <begin position="34"/>
        <end position="193"/>
    </location>
</feature>
<protein>
    <recommendedName>
        <fullName evidence="4">CbiN domain protein</fullName>
    </recommendedName>
</protein>
<name>A0A6J4PGV1_9ACTN</name>
<dbReference type="InterPro" id="IPR008993">
    <property type="entry name" value="TIMP-like_OB-fold"/>
</dbReference>
<proteinExistence type="predicted"/>
<dbReference type="EMBL" id="CADCUT010000130">
    <property type="protein sequence ID" value="CAA9414164.1"/>
    <property type="molecule type" value="Genomic_DNA"/>
</dbReference>
<accession>A0A6J4PGV1</accession>
<evidence type="ECO:0008006" key="4">
    <source>
        <dbReference type="Google" id="ProtNLM"/>
    </source>
</evidence>
<gene>
    <name evidence="3" type="ORF">AVDCRST_MAG03-2079</name>
</gene>